<dbReference type="InterPro" id="IPR001242">
    <property type="entry name" value="Condensation_dom"/>
</dbReference>
<dbReference type="InterPro" id="IPR009081">
    <property type="entry name" value="PP-bd_ACP"/>
</dbReference>
<comment type="similarity">
    <text evidence="2">Belongs to the ATP-dependent AMP-binding enzyme family.</text>
</comment>
<dbReference type="FunFam" id="3.30.300.30:FF:000015">
    <property type="entry name" value="Nonribosomal peptide synthase SidD"/>
    <property type="match status" value="2"/>
</dbReference>
<dbReference type="PANTHER" id="PTHR45527">
    <property type="entry name" value="NONRIBOSOMAL PEPTIDE SYNTHETASE"/>
    <property type="match status" value="1"/>
</dbReference>
<keyword evidence="4" id="KW-0597">Phosphoprotein</keyword>
<dbReference type="InterPro" id="IPR020845">
    <property type="entry name" value="AMP-binding_CS"/>
</dbReference>
<dbReference type="InterPro" id="IPR045851">
    <property type="entry name" value="AMP-bd_C_sf"/>
</dbReference>
<dbReference type="GO" id="GO:0031177">
    <property type="term" value="F:phosphopantetheine binding"/>
    <property type="evidence" value="ECO:0007669"/>
    <property type="project" value="InterPro"/>
</dbReference>
<evidence type="ECO:0000256" key="2">
    <source>
        <dbReference type="ARBA" id="ARBA00006432"/>
    </source>
</evidence>
<dbReference type="GO" id="GO:0005737">
    <property type="term" value="C:cytoplasm"/>
    <property type="evidence" value="ECO:0007669"/>
    <property type="project" value="TreeGrafter"/>
</dbReference>
<dbReference type="NCBIfam" id="NF003417">
    <property type="entry name" value="PRK04813.1"/>
    <property type="match status" value="4"/>
</dbReference>
<keyword evidence="3" id="KW-0596">Phosphopantetheine</keyword>
<dbReference type="InterPro" id="IPR020806">
    <property type="entry name" value="PKS_PP-bd"/>
</dbReference>
<dbReference type="Gene3D" id="3.30.300.30">
    <property type="match status" value="4"/>
</dbReference>
<accession>A0A6A6R9P5</accession>
<reference evidence="9" key="1">
    <citation type="journal article" date="2020" name="Stud. Mycol.">
        <title>101 Dothideomycetes genomes: a test case for predicting lifestyles and emergence of pathogens.</title>
        <authorList>
            <person name="Haridas S."/>
            <person name="Albert R."/>
            <person name="Binder M."/>
            <person name="Bloem J."/>
            <person name="Labutti K."/>
            <person name="Salamov A."/>
            <person name="Andreopoulos B."/>
            <person name="Baker S."/>
            <person name="Barry K."/>
            <person name="Bills G."/>
            <person name="Bluhm B."/>
            <person name="Cannon C."/>
            <person name="Castanera R."/>
            <person name="Culley D."/>
            <person name="Daum C."/>
            <person name="Ezra D."/>
            <person name="Gonzalez J."/>
            <person name="Henrissat B."/>
            <person name="Kuo A."/>
            <person name="Liang C."/>
            <person name="Lipzen A."/>
            <person name="Lutzoni F."/>
            <person name="Magnuson J."/>
            <person name="Mondo S."/>
            <person name="Nolan M."/>
            <person name="Ohm R."/>
            <person name="Pangilinan J."/>
            <person name="Park H.-J."/>
            <person name="Ramirez L."/>
            <person name="Alfaro M."/>
            <person name="Sun H."/>
            <person name="Tritt A."/>
            <person name="Yoshinaga Y."/>
            <person name="Zwiers L.-H."/>
            <person name="Turgeon B."/>
            <person name="Goodwin S."/>
            <person name="Spatafora J."/>
            <person name="Crous P."/>
            <person name="Grigoriev I."/>
        </authorList>
    </citation>
    <scope>NUCLEOTIDE SEQUENCE</scope>
    <source>
        <strain evidence="9">CBS 269.34</strain>
    </source>
</reference>
<dbReference type="PROSITE" id="PS00012">
    <property type="entry name" value="PHOSPHOPANTETHEINE"/>
    <property type="match status" value="4"/>
</dbReference>
<dbReference type="GO" id="GO:0031169">
    <property type="term" value="P:ferrichrome biosynthetic process"/>
    <property type="evidence" value="ECO:0007669"/>
    <property type="project" value="UniProtKB-ARBA"/>
</dbReference>
<dbReference type="SUPFAM" id="SSF52777">
    <property type="entry name" value="CoA-dependent acyltransferases"/>
    <property type="match status" value="12"/>
</dbReference>
<dbReference type="OrthoDB" id="416786at2759"/>
<dbReference type="FunFam" id="3.30.559.30:FF:000030">
    <property type="entry name" value="Hydroxamate-type ferrichrome siderophore peptide synthetase"/>
    <property type="match status" value="1"/>
</dbReference>
<dbReference type="PROSITE" id="PS50075">
    <property type="entry name" value="CARRIER"/>
    <property type="match status" value="5"/>
</dbReference>
<keyword evidence="5" id="KW-0436">Ligase</keyword>
<dbReference type="SMART" id="SM01294">
    <property type="entry name" value="PKS_PP_betabranch"/>
    <property type="match status" value="1"/>
</dbReference>
<dbReference type="InterPro" id="IPR006162">
    <property type="entry name" value="Ppantetheine_attach_site"/>
</dbReference>
<evidence type="ECO:0000256" key="3">
    <source>
        <dbReference type="ARBA" id="ARBA00022450"/>
    </source>
</evidence>
<keyword evidence="6" id="KW-0677">Repeat</keyword>
<evidence type="ECO:0000256" key="7">
    <source>
        <dbReference type="ARBA" id="ARBA00029454"/>
    </source>
</evidence>
<dbReference type="PROSITE" id="PS00455">
    <property type="entry name" value="AMP_BINDING"/>
    <property type="match status" value="1"/>
</dbReference>
<dbReference type="GO" id="GO:0010106">
    <property type="term" value="P:cellular response to iron ion starvation"/>
    <property type="evidence" value="ECO:0007669"/>
    <property type="project" value="UniProtKB-ARBA"/>
</dbReference>
<dbReference type="InterPro" id="IPR023213">
    <property type="entry name" value="CAT-like_dom_sf"/>
</dbReference>
<feature type="domain" description="Carrier" evidence="8">
    <location>
        <begin position="4871"/>
        <end position="4944"/>
    </location>
</feature>
<dbReference type="FunFam" id="3.30.300.30:FF:000033">
    <property type="entry name" value="Nonribosomal siderophore peptide synthase SidC"/>
    <property type="match status" value="1"/>
</dbReference>
<dbReference type="GO" id="GO:0043041">
    <property type="term" value="P:amino acid activation for nonribosomal peptide biosynthetic process"/>
    <property type="evidence" value="ECO:0007669"/>
    <property type="project" value="TreeGrafter"/>
</dbReference>
<feature type="domain" description="Carrier" evidence="8">
    <location>
        <begin position="4311"/>
        <end position="4387"/>
    </location>
</feature>
<dbReference type="CDD" id="cd19542">
    <property type="entry name" value="CT_NRPS-like"/>
    <property type="match status" value="2"/>
</dbReference>
<dbReference type="SMART" id="SM00823">
    <property type="entry name" value="PKS_PP"/>
    <property type="match status" value="6"/>
</dbReference>
<feature type="domain" description="Carrier" evidence="8">
    <location>
        <begin position="3753"/>
        <end position="3827"/>
    </location>
</feature>
<proteinExistence type="inferred from homology"/>
<dbReference type="Pfam" id="PF00550">
    <property type="entry name" value="PP-binding"/>
    <property type="match status" value="6"/>
</dbReference>
<dbReference type="NCBIfam" id="TIGR01733">
    <property type="entry name" value="AA-adenyl-dom"/>
    <property type="match status" value="3"/>
</dbReference>
<evidence type="ECO:0000256" key="6">
    <source>
        <dbReference type="ARBA" id="ARBA00022737"/>
    </source>
</evidence>
<comment type="similarity">
    <text evidence="7">Belongs to the NRP synthetase family.</text>
</comment>
<dbReference type="InterPro" id="IPR036736">
    <property type="entry name" value="ACP-like_sf"/>
</dbReference>
<dbReference type="Pfam" id="PF00501">
    <property type="entry name" value="AMP-binding"/>
    <property type="match status" value="4"/>
</dbReference>
<evidence type="ECO:0000313" key="10">
    <source>
        <dbReference type="Proteomes" id="UP000799750"/>
    </source>
</evidence>
<dbReference type="SUPFAM" id="SSF56801">
    <property type="entry name" value="Acetyl-CoA synthetase-like"/>
    <property type="match status" value="4"/>
</dbReference>
<gene>
    <name evidence="9" type="ORF">BU16DRAFT_249435</name>
</gene>
<evidence type="ECO:0000259" key="8">
    <source>
        <dbReference type="PROSITE" id="PS50075"/>
    </source>
</evidence>
<dbReference type="Gene3D" id="3.40.50.12780">
    <property type="entry name" value="N-terminal domain of ligase-like"/>
    <property type="match status" value="4"/>
</dbReference>
<dbReference type="CDD" id="cd05918">
    <property type="entry name" value="A_NRPS_SidN3_like"/>
    <property type="match status" value="3"/>
</dbReference>
<keyword evidence="10" id="KW-1185">Reference proteome</keyword>
<dbReference type="Proteomes" id="UP000799750">
    <property type="component" value="Unassembled WGS sequence"/>
</dbReference>
<dbReference type="FunFam" id="3.40.50.12780:FF:000024">
    <property type="entry name" value="Nonribosomal siderophore peptide synthase SidC"/>
    <property type="match status" value="3"/>
</dbReference>
<organism evidence="9 10">
    <name type="scientific">Lophium mytilinum</name>
    <dbReference type="NCBI Taxonomy" id="390894"/>
    <lineage>
        <taxon>Eukaryota</taxon>
        <taxon>Fungi</taxon>
        <taxon>Dikarya</taxon>
        <taxon>Ascomycota</taxon>
        <taxon>Pezizomycotina</taxon>
        <taxon>Dothideomycetes</taxon>
        <taxon>Pleosporomycetidae</taxon>
        <taxon>Mytilinidiales</taxon>
        <taxon>Mytilinidiaceae</taxon>
        <taxon>Lophium</taxon>
    </lineage>
</organism>
<comment type="pathway">
    <text evidence="1">Siderophore biosynthesis.</text>
</comment>
<dbReference type="SUPFAM" id="SSF47336">
    <property type="entry name" value="ACP-like"/>
    <property type="match status" value="6"/>
</dbReference>
<feature type="domain" description="Carrier" evidence="8">
    <location>
        <begin position="2669"/>
        <end position="2745"/>
    </location>
</feature>
<evidence type="ECO:0000313" key="9">
    <source>
        <dbReference type="EMBL" id="KAF2500520.1"/>
    </source>
</evidence>
<dbReference type="Gene3D" id="3.30.559.30">
    <property type="entry name" value="Nonribosomal peptide synthetase, condensation domain"/>
    <property type="match status" value="6"/>
</dbReference>
<dbReference type="Gene3D" id="3.30.559.10">
    <property type="entry name" value="Chloramphenicol acetyltransferase-like domain"/>
    <property type="match status" value="6"/>
</dbReference>
<dbReference type="Pfam" id="PF00668">
    <property type="entry name" value="Condensation"/>
    <property type="match status" value="6"/>
</dbReference>
<dbReference type="Gene3D" id="1.10.1200.10">
    <property type="entry name" value="ACP-like"/>
    <property type="match status" value="6"/>
</dbReference>
<dbReference type="InterPro" id="IPR010071">
    <property type="entry name" value="AA_adenyl_dom"/>
</dbReference>
<dbReference type="InterPro" id="IPR042099">
    <property type="entry name" value="ANL_N_sf"/>
</dbReference>
<name>A0A6A6R9P5_9PEZI</name>
<dbReference type="InterPro" id="IPR000873">
    <property type="entry name" value="AMP-dep_synth/lig_dom"/>
</dbReference>
<sequence length="5416" mass="600318">MNQESSNLSIINPNPSHLDGPKLLHQLLDGSRGLQHFAIDFLDNGTTKRQISYQSLHTLSDALAKRLRRSLSRLNQDRPVIPVLLPQSPELYITLLAILKAGAAFCPLGLDAPEERLRFILEDVSARIVVTTPDLENHLPRGPQLEVLIVEHEIYQSHGDETLSNDTIRPTDLAYLMYTSGSTGTPKAVAVSHFAVTQSLLAHDKHIPRFSRFLQFAAPTFDVSVFEIFFPLFRRGTLVGCTRADMLNDLPRVIKDMNVDAAELTPTVVSSLLRGRQSVPSLNLLLTIGEMLTRPIVDEYGGTKARTSILWGMYGPTEAAIHCTLQTAFSSSSSVGNIGVPLETVSVLIATPLDESSAVSSDVHLVPLGKAGELIVGGPQLAMEYLNRPDITTSAFIDHPQYGRLYRTGDKAKIMPDGAIECLGRLVSGQVKLRGQRLELGEVEQVIAGLEGFRNVAAQIIDETLVAFCLVDSSSVSSQDVLQVCNRWLPSFMVPGDVVLLSTFPQLPSGKVDKRKLEADYCLRDAGLASRDHSGIMADQCEDTVSSVVQDVLHQRLDSLTPFATIGLDSLRSIQIASRLRRAGYDVDATDVLSASDIKALETRATEKRRFEQSTPFSHCSNMFKDIKDLALENLELQSHRALIADIIPCTPLQDAMLAETILHSDAYCNWIEVEMLEMHTFAEVKQFLVILAAKNEILRSGFCGVPLSAAPYAQVIWRSLDDAQIEESEHFTRHFALDSSGSLLRPLKVQVNTKGKKPRLLFQIPHYLYDGWSFDLILKDLSDLSLRRGSHSRPQFREVVQYYSSLHDSQQNNESRKYWRDQLAGYQPTPFPNLNSKSITAGSPQSFSRRSIVDLKLLKDEADELQMNPQVFFQAGLAFILSSYLASTDVVFGTVTSGRTLAITGIEDILGPCIATLPLRISLSDYATARDVLESIHQSNRAAINHCTTPLRDIKRSCGINPGISLFDVLFVWQESLESHNLENLAVKTIDSLDRLEFKLTLEITPTTNGVLYRANYDPCVVPESQVRILLSQLDDLVIHLSQHRQANPLRLDSILRNSNLSIANPRPIRQKIDYGPAHSVETWAKHAPDRPAVSFGSRSSGPSMTLQTVSYMDLNSRANKLARLLQASGFGNEELICIYMEKSIDLYVSVLAVSKLGLGYAPITPDTPVERTLWILREAGVKACISHSSCSGRIEAKDHHTVLNVDTLNFSAHSDQNIDIPYKGGNLAYAIFTSGSTGTPKGVLVTQDNLASNLKVLSQIYPVHDGSRLLQSCSQAFDVSVFEIFFTWYTGMCLCSATKDDLFHDFEGSIRQFRITHLSLTPTVAALVDPENVPEVVFLVTAGEAVTEQVRRKWAGKGLYQGYGPSETTNICTVNPNVDSHDVISNIGPPFCNTSAFVLDATGDALVPRGGVGELCFGGDQVFRGYLNLPEVTAAKIFEHPEYGRLYRSGDLGRLLPSDVILFVGRSDDQVKIRGQRVELGEISSSILDSESIHDTVSIVFENEYRVQTLVAFWVPTGLASQDFSTLPDPSDEQFASVISGTFERLESRLPSYMIPAHLIPVTRIPMTQQSKVDKRRLVAAFQSLDSQYLDQVGQHASTTTASGEWSSLERQLVNLLSSVAKVGVSRIGRNTSFFSLGLDSISAISLSRQIGEARLANVSVSRILQNPSISRLASSISADGAESKTSQRIATRKLHTIFDEEFKSDICTEFQKHGEHVERILPCTPLQQAMLSTLDSSDPSTYFNRMVFEITGEEAVLRNCWQTMTERHEILRTCFVATEEPEYAYAQIVLSPKELPWDVVDVQSENLQQRIEQYIADISPSLVSRYRPPIRWAFIKSGSARHLLFYCHHAMYDGAAVSYLLNEIEQLYRGSKLPAPVSYEPYLEELVSLDDKTAELFWSDRLRNYEPSAFPNLTVKPTSSMDVSSRGGSVSRDLTVNLDAVHEECQRMSLSLLSIMQSVWTKLLHYYLGETDICFGNVVSGRTLLVPGLERLVAPCFNTIPVRVDLTSLKSNEELAQTLQDFNVGSLPFQLTALRKIQSKACHDGGRLFDSLFILQPTRQNLDHNLWTLEEDVSQMDIPLVCEVTPTPDRNTIELTVHYHQEIAGKPEAEAIAEVFDHVLRSCVTSPSGSPIQTSGIPPRLLSVCNEDYITLQPSNGPLLISAFQQNAVLQPHKVALDFLHGSGERTKWSFRRLDEISNRISHALLFRGVQVEDVIPIHLPKSPEFYAGILGILKAGAAFAPFDPKLPEERKRFMFSELGSSVVLGTEDTASSWCKGAQVVDATEVFRFSNRTPRVPGIKSSSLAYCLYTSGSTGLPKAVAVEHRNPTQTIESSRRLIPWNSHSRLLQYAATTFDMCYYDCFLAWSFGFCLCAADQSAMLNDLSKVINTMNISLLDLTPTVAATISRSHVPSIDFLYCIGEAMLPSIINQWDSQCVNSYGPTEAAFCCTIFPTTQGIKPNIIGRPFTTTSFTVISKDGETVVPVLGVGELHIGGSQVARGYFANEELTSSRFIEFDGQRLYKTGDMVRMLADGNFEFLGRSDDQIKIRGLRVELSEISQVIKNSHEDIQAVNTQILRKSKDAKDQLVVFMVTKRPKDHSDSAVKQAARSAATAKLPAYMVPNFLIPVSDIPLSSAGKVDKRALTDIFRCDADADSELLGDEVDNEADWTSLQKEVRSVLSFLSRTPESTIRLRTTIYQLGLDSISAVQVAARLRKKEFQVSASDVLENPTCVDLASKLERSAGAPRLDLEPNGFFDTLEQTLRPLVCNSYGLRSETIESVRPCTPLQQGMISKLIQSGGTRYFNYLQLQLDKGLDISRLHSAWSATMQKHVMLRTGFATINLKRHPFAMVHYLGAEVSIPWDANEHYSDDLHEIDQWLHQSSIQVLENLHKLPWRLRIASSSDRVTMDLAMFHALYDAHSLNLILGDVSAAYRGLSTAPASSLDTVLGSIVRDRDEKTSLFWEKRTKEVNPSRFPNLSPLRVETAPSQVLSKISSRSMSDLERGCRARGITMQAAGQAAWALVLAAYTGDPKVTFGTVLSGRTFEDSETVAFPTITTVPVTYRTDQDNDALLKDIMELSSSVQKHQFTPLSEIQRIAGFPDQPLFDTIFAFQKVSTQDTTSRPWRISLEKASDDYSLSIEVEPAATTLELRITFSPHVVPVEQASLILRQLDAFLVNLIMPPSMVSLQTAPHDAVLFSITPAREPCIPSKIKLLHEFVEVNARKQPQKIALEFVQAFQSGEAVGQCWTYAELDTEGDKIASLLQSYGVKPGGMIATCFDKCPEASFAMLGVLKAGCAFVALDPSAPTARKEFILKDSGADLLLTMSSQSADLESQVTVPVVNLDDQNTRRTLKSRLKLERPITGQDTSYCLYTSGTTGTPKGCEITHENAVQAMLAFQRLFAGHWDSASRWLQFASFHFDVSVLEQYWSWSVGIRVVSAPRDLIFEDIGAAIKVLNITHIDLTPSLASILHPDDVPSLCKGVFITGGEQLKQEILDVWGPKGVIYNGYGPTEATIGVTMYPRVPENGKTSNIGPQFDNVGSYVLKPNTEIPVLRGAIGELCVSGKLVGKGYLNRDDLTKERFPWLKTFEERVYRTGDLVRILHDNSFSFCGRADDQVKLRGQRLEIGEINSVIKQASETIVDVATLVLKRPNQQKEQLVTFVATKTLSKSRKEPAILIGSCAELVPAKEACVEKLPGYMVPTHFVPITSIPLSATNKADGKKLRELYNALATEDLQHLSSLSRDQDDKWSTTERRIRDVVKDFTNSDPDAIRKSSSIFELGLDSISVIGFAKKLKEVGFTNAQASLVMKNASISRLAKAVTSRDDAGLSERAATIEARQKTAAIQHRQRGTILDALQINSSDIECISPCTPLQEGMIARSLESEQPLYFVCFQLHLSSAVDETKLRSAFEKVFASTQILRTCFVNTEDGFLQVALRKPAFPWKQIAIPNSSEVDHHLTCEKEMWWKENKVSLQRPFELVLVKLPGRAVLALHIFHALYDGGSLPMLLAALLKEYSNLGSASYGPPFQSVLPFGPLRKSEGAQSFWSKILSAAQHRPFPSLAASSQIEDVVVTRNLEGLDRFEAIRRKLQVTHQAIAQACWATVMQAHVKGAVTLGIVVSGRSIDYEGAENTIGPLFNTIPFYIQVERPDTWATLVTRCHDFNTAAVPFQHTPLRDVMKWNKRTSKEPLFDTLFVYQRADGDSSTWAHNHLWDVVDDGSTADYPLAFEVEQSQDGALKLTIVAQGHVLDYSSASRLLDEFEATLNSLLTNAESLIADARGDIFDSSDAALHPFQADRLPGIPSDPDTAYEWGLQASAIRDEIATLAGVDTVEINERTSIFELGLDSIDAIKLSSRLRRRQIEIPVSSIMRNLTVSRIAQHILSEPSNKAPLHSDGMQLQLRTLEEIFRKSSPGKQAVDHVLPVTPLQEGMVAEMLSSDFTRYFNHDTLKLGSNVDITKLRDAWDTVFQQSPILRTSLMEIDDPTLDFSFAQIASRSPALPWDETELGNENQITQLINDIRKTAARSKSPTNLFRIHFVKCPGASYLVLSLAHALYDGWSLTLLHEDVRRAYYGQYKSRPSYRKVLEQTLNASGPEANGFWQSYLSGAESVTFPRKGPSESQPDQQHRLERTSKIPLSQLISFSKKYGITLQTIGQAVWSLVLASYLHTLEVVFGSILSGRDSELTTDVLFPTMNTVAVRVFLHGTRLELLRDVQHNFASIRQYQHFPLRIAQRFAASPGKALLDTLFVYQKSPEATLDTQKPLYESIGGLSDVEYPVCTEMEIVGNDLIWRCATHNSALDDEGAAELLDRLDLVLRNVMEHPNQPVIDITSNETSICGLAPYKTQDTSALMPDHAEDEEPSNTTSSAWSATELTIREVLSAVSNIPEDEVSKSITMFHLGLDSISAIKVSSLLRKRSVNLSVGDMLRAATVEKMAKLADQRKPDAPFSTSDTDALISAALEHQNVPAVLSRAGLSTDSFENILPASAGQVYMLCNWTNTRGTLFYPGFQYRALESLTVAILHRAWDELVARNPLLRTSFFATRDVETPFLQGVLRNATSSFHDISDIEEAKRSRYIEENSTCQPYVFLFAQRSANHWLLTLKIHHALYDGVSLPILIHQLQDLCNGSVAQAHQNYAFKRALAINSTEDARKKRRSFWTSYLEGASLRHLAQPSNAASSRVEVFKPRLIENVGSLESLSRQGGLSIQSLFLAAYGKMYSALLPGTLDPKDEDLVIGLYLANRSHAIEGLPDGAAPTVNLVPLRIKTPQLTSLSDSALQIQHDIREIGTLENSAVGLWEISKWTGVRIDTFVNFLKLPAADTEAAKQPLEIQEANGGEEAWSRTVDHAEKVEGFVLAKELLDNVVRESYLHTIDVEATIRNGALDVGVFCPVELLGMEGAGKVIEDLKRELMSLLS</sequence>
<dbReference type="EMBL" id="MU004183">
    <property type="protein sequence ID" value="KAF2500520.1"/>
    <property type="molecule type" value="Genomic_DNA"/>
</dbReference>
<evidence type="ECO:0000256" key="1">
    <source>
        <dbReference type="ARBA" id="ARBA00004924"/>
    </source>
</evidence>
<dbReference type="PANTHER" id="PTHR45527:SF1">
    <property type="entry name" value="FATTY ACID SYNTHASE"/>
    <property type="match status" value="1"/>
</dbReference>
<dbReference type="GO" id="GO:0016874">
    <property type="term" value="F:ligase activity"/>
    <property type="evidence" value="ECO:0007669"/>
    <property type="project" value="UniProtKB-KW"/>
</dbReference>
<evidence type="ECO:0000256" key="4">
    <source>
        <dbReference type="ARBA" id="ARBA00022553"/>
    </source>
</evidence>
<feature type="domain" description="Carrier" evidence="8">
    <location>
        <begin position="1606"/>
        <end position="1683"/>
    </location>
</feature>
<evidence type="ECO:0000256" key="5">
    <source>
        <dbReference type="ARBA" id="ARBA00022598"/>
    </source>
</evidence>
<protein>
    <submittedName>
        <fullName evidence="9">Nonribosomal peptide synthetase-like protein 2</fullName>
    </submittedName>
</protein>